<sequence length="47" mass="5151">MADVERCRVAGDIDGARQLLNDVLAVEVVPHYQDILRANLAALDDES</sequence>
<evidence type="ECO:0000313" key="3">
    <source>
        <dbReference type="Proteomes" id="UP000000488"/>
    </source>
</evidence>
<organism evidence="2 3">
    <name type="scientific">Myxococcus fulvus (strain ATCC BAA-855 / HW-1)</name>
    <dbReference type="NCBI Taxonomy" id="483219"/>
    <lineage>
        <taxon>Bacteria</taxon>
        <taxon>Pseudomonadati</taxon>
        <taxon>Myxococcota</taxon>
        <taxon>Myxococcia</taxon>
        <taxon>Myxococcales</taxon>
        <taxon>Cystobacterineae</taxon>
        <taxon>Myxococcaceae</taxon>
        <taxon>Myxococcus</taxon>
    </lineage>
</organism>
<dbReference type="Proteomes" id="UP000000488">
    <property type="component" value="Chromosome"/>
</dbReference>
<protein>
    <recommendedName>
        <fullName evidence="1">DUSAM domain-containing protein</fullName>
    </recommendedName>
</protein>
<dbReference type="HOGENOM" id="CLU_3170574_0_0_7"/>
<dbReference type="EMBL" id="CP002830">
    <property type="protein sequence ID" value="AEI62147.1"/>
    <property type="molecule type" value="Genomic_DNA"/>
</dbReference>
<dbReference type="KEGG" id="mfu:LILAB_01075"/>
<feature type="domain" description="DUSAM" evidence="1">
    <location>
        <begin position="6"/>
        <end position="42"/>
    </location>
</feature>
<accession>F8CB42</accession>
<proteinExistence type="predicted"/>
<gene>
    <name evidence="2" type="ordered locus">LILAB_01075</name>
</gene>
<evidence type="ECO:0000259" key="1">
    <source>
        <dbReference type="Pfam" id="PF09543"/>
    </source>
</evidence>
<dbReference type="Pfam" id="PF09543">
    <property type="entry name" value="DUF2379"/>
    <property type="match status" value="1"/>
</dbReference>
<dbReference type="AlphaFoldDB" id="F8CB42"/>
<reference evidence="2 3" key="1">
    <citation type="journal article" date="2011" name="J. Bacteriol.">
        <title>Genome sequence of the halotolerant marine bacterium Myxococcus fulvus HW-1.</title>
        <authorList>
            <person name="Li Z.F."/>
            <person name="Li X."/>
            <person name="Liu H."/>
            <person name="Liu X."/>
            <person name="Han K."/>
            <person name="Wu Z.H."/>
            <person name="Hu W."/>
            <person name="Li F.F."/>
            <person name="Li Y.Z."/>
        </authorList>
    </citation>
    <scope>NUCLEOTIDE SEQUENCE [LARGE SCALE GENOMIC DNA]</scope>
    <source>
        <strain evidence="3">ATCC BAA-855 / HW-1</strain>
    </source>
</reference>
<dbReference type="InterPro" id="IPR011753">
    <property type="entry name" value="DUSAM_dom"/>
</dbReference>
<evidence type="ECO:0000313" key="2">
    <source>
        <dbReference type="EMBL" id="AEI62147.1"/>
    </source>
</evidence>
<name>F8CB42_MYXFH</name>